<sequence>MRADEVARCLAETLSPDAVARAEAQRAIERMGGEPGFAETLASIALRGVEGAVVDISTRQLSAVLLKKHVREHWNALDERFVAPELTEAEKQGLKTVLPKGLADESSKMRTAFAAGIAQAAASDGAIWDELTTTLVEGIRAKRSRSEVLGCLKCYEIIAGEIDAKDVATVGPTLFPELLTLARHGEDGALRRRAETAFSSTVSALTTLTGTEQKEMRDMLLPYLPTWLETVAIALEGMPNPNNFDALASTMAALTSLALAVQYFTKPAGEALMPALSRGAIMFHTIAPVWAKYSEETDHLDPGMDSDGDTVSFEAVVTELLELVINIAEQPKLNKLLEPNLADTLYVTMGYMTMSSSQEEMWMDDPNQFVADEDDDFGNVRAACGLMLDSLGERFGVKAVAALWNASNRRLAESISAQQTGDSMWWRPREAALLAVGTMNEVVLSSLERAQEKGKPAPFDIAAFMKTVIENDLHESTAASAPFLRGRALWVTARLSSGVPTEMADAILRASVSSLAPGLAPPLRIGACRAIAEFLPIAKKEVTTPYIGEIYKGLGNLLVDAGEETLHLILEAMLVLIKADSDAAAAWLSALAPAVVKIWAEYVRDPLVSADTTEVFEALAEIPACQAQLHTMLVPTLSHILASPSEQPEMLVEATLDLLTIILRPASPETAKATHDVCFKYVCGLIMQSDDAGVMQGASETLRAFLRAGKENMLEWGSGDPTVGGGDVLRAMFEAASRLLDPNLEDSASLYAAPLLCQMLRRLPTKVGPVLRDITAAVVARLRSSKQPNLSASLLTVFARIVHVDANAFIELLMSLPSGGDEPNAFDFVMRQWSEKQCDVHGSFDIKLTTTALGLLLNTQSPALHAVVVKGQLVETPAESGRIRTRARAQANGPEVWTQIPLSAKIVELLADVLIEYAEGMAGAEDDEDEWEEERDDDEDDPDDAADDDDFTGEEKEFTGDLFERLLMRGGLDAFDPDDADEAEDPVNDIDVRAFVVGGFRALHASGVLAPLAQSIATRHQRAIHDALTHQ</sequence>
<dbReference type="GeneID" id="5003352"/>
<dbReference type="GO" id="GO:0005635">
    <property type="term" value="C:nuclear envelope"/>
    <property type="evidence" value="ECO:0007669"/>
    <property type="project" value="TreeGrafter"/>
</dbReference>
<dbReference type="PANTHER" id="PTHR10997:SF9">
    <property type="entry name" value="IMPORTIN-9"/>
    <property type="match status" value="1"/>
</dbReference>
<accession>A4S145</accession>
<dbReference type="Pfam" id="PF03810">
    <property type="entry name" value="IBN_N"/>
    <property type="match status" value="1"/>
</dbReference>
<dbReference type="KEGG" id="olu:OSTLU_32968"/>
<comment type="similarity">
    <text evidence="2">Belongs to the importin beta family.</text>
</comment>
<keyword evidence="9" id="KW-1185">Reference proteome</keyword>
<reference evidence="8 9" key="1">
    <citation type="journal article" date="2007" name="Proc. Natl. Acad. Sci. U.S.A.">
        <title>The tiny eukaryote Ostreococcus provides genomic insights into the paradox of plankton speciation.</title>
        <authorList>
            <person name="Palenik B."/>
            <person name="Grimwood J."/>
            <person name="Aerts A."/>
            <person name="Rouze P."/>
            <person name="Salamov A."/>
            <person name="Putnam N."/>
            <person name="Dupont C."/>
            <person name="Jorgensen R."/>
            <person name="Derelle E."/>
            <person name="Rombauts S."/>
            <person name="Zhou K."/>
            <person name="Otillar R."/>
            <person name="Merchant S.S."/>
            <person name="Podell S."/>
            <person name="Gaasterland T."/>
            <person name="Napoli C."/>
            <person name="Gendler K."/>
            <person name="Manuell A."/>
            <person name="Tai V."/>
            <person name="Vallon O."/>
            <person name="Piganeau G."/>
            <person name="Jancek S."/>
            <person name="Heijde M."/>
            <person name="Jabbari K."/>
            <person name="Bowler C."/>
            <person name="Lohr M."/>
            <person name="Robbens S."/>
            <person name="Werner G."/>
            <person name="Dubchak I."/>
            <person name="Pazour G.J."/>
            <person name="Ren Q."/>
            <person name="Paulsen I."/>
            <person name="Delwiche C."/>
            <person name="Schmutz J."/>
            <person name="Rokhsar D."/>
            <person name="Van de Peer Y."/>
            <person name="Moreau H."/>
            <person name="Grigoriev I.V."/>
        </authorList>
    </citation>
    <scope>NUCLEOTIDE SEQUENCE [LARGE SCALE GENOMIC DNA]</scope>
    <source>
        <strain evidence="8 9">CCE9901</strain>
    </source>
</reference>
<organism evidence="8 9">
    <name type="scientific">Ostreococcus lucimarinus (strain CCE9901)</name>
    <dbReference type="NCBI Taxonomy" id="436017"/>
    <lineage>
        <taxon>Eukaryota</taxon>
        <taxon>Viridiplantae</taxon>
        <taxon>Chlorophyta</taxon>
        <taxon>Mamiellophyceae</taxon>
        <taxon>Mamiellales</taxon>
        <taxon>Bathycoccaceae</taxon>
        <taxon>Ostreococcus</taxon>
    </lineage>
</organism>
<evidence type="ECO:0000256" key="3">
    <source>
        <dbReference type="ARBA" id="ARBA00022448"/>
    </source>
</evidence>
<keyword evidence="5" id="KW-0539">Nucleus</keyword>
<evidence type="ECO:0000256" key="6">
    <source>
        <dbReference type="SAM" id="MobiDB-lite"/>
    </source>
</evidence>
<dbReference type="Proteomes" id="UP000001568">
    <property type="component" value="Chromosome 8"/>
</dbReference>
<dbReference type="SUPFAM" id="SSF48371">
    <property type="entry name" value="ARM repeat"/>
    <property type="match status" value="1"/>
</dbReference>
<dbReference type="Pfam" id="PF25758">
    <property type="entry name" value="TPR_IPO11"/>
    <property type="match status" value="1"/>
</dbReference>
<dbReference type="eggNOG" id="KOG2274">
    <property type="taxonomic scope" value="Eukaryota"/>
</dbReference>
<dbReference type="PROSITE" id="PS50166">
    <property type="entry name" value="IMPORTIN_B_NT"/>
    <property type="match status" value="1"/>
</dbReference>
<keyword evidence="4" id="KW-0653">Protein transport</keyword>
<evidence type="ECO:0000313" key="9">
    <source>
        <dbReference type="Proteomes" id="UP000001568"/>
    </source>
</evidence>
<keyword evidence="3" id="KW-0813">Transport</keyword>
<dbReference type="AlphaFoldDB" id="A4S145"/>
<dbReference type="STRING" id="436017.A4S145"/>
<comment type="subcellular location">
    <subcellularLocation>
        <location evidence="1">Nucleus</location>
    </subcellularLocation>
</comment>
<dbReference type="SMART" id="SM00913">
    <property type="entry name" value="IBN_N"/>
    <property type="match status" value="1"/>
</dbReference>
<evidence type="ECO:0000256" key="1">
    <source>
        <dbReference type="ARBA" id="ARBA00004123"/>
    </source>
</evidence>
<gene>
    <name evidence="8" type="ORF">OSTLU_32968</name>
</gene>
<dbReference type="OrthoDB" id="431626at2759"/>
<feature type="compositionally biased region" description="Acidic residues" evidence="6">
    <location>
        <begin position="924"/>
        <end position="952"/>
    </location>
</feature>
<dbReference type="GO" id="GO:0031267">
    <property type="term" value="F:small GTPase binding"/>
    <property type="evidence" value="ECO:0007669"/>
    <property type="project" value="InterPro"/>
</dbReference>
<dbReference type="InterPro" id="IPR016024">
    <property type="entry name" value="ARM-type_fold"/>
</dbReference>
<dbReference type="RefSeq" id="XP_001419089.1">
    <property type="nucleotide sequence ID" value="XM_001419052.1"/>
</dbReference>
<evidence type="ECO:0000256" key="5">
    <source>
        <dbReference type="ARBA" id="ARBA00023242"/>
    </source>
</evidence>
<dbReference type="InterPro" id="IPR011989">
    <property type="entry name" value="ARM-like"/>
</dbReference>
<evidence type="ECO:0000256" key="2">
    <source>
        <dbReference type="ARBA" id="ARBA00007991"/>
    </source>
</evidence>
<dbReference type="InterPro" id="IPR056840">
    <property type="entry name" value="HEAT_IPO9_central"/>
</dbReference>
<dbReference type="Gramene" id="ABO97382">
    <property type="protein sequence ID" value="ABO97382"/>
    <property type="gene ID" value="OSTLU_32968"/>
</dbReference>
<dbReference type="HOGENOM" id="CLU_008920_1_0_1"/>
<dbReference type="EMBL" id="CP000588">
    <property type="protein sequence ID" value="ABO97382.1"/>
    <property type="molecule type" value="Genomic_DNA"/>
</dbReference>
<dbReference type="InterPro" id="IPR001494">
    <property type="entry name" value="Importin-beta_N"/>
</dbReference>
<dbReference type="Gene3D" id="1.25.10.10">
    <property type="entry name" value="Leucine-rich Repeat Variant"/>
    <property type="match status" value="1"/>
</dbReference>
<protein>
    <recommendedName>
        <fullName evidence="7">Importin N-terminal domain-containing protein</fullName>
    </recommendedName>
</protein>
<evidence type="ECO:0000256" key="4">
    <source>
        <dbReference type="ARBA" id="ARBA00022927"/>
    </source>
</evidence>
<dbReference type="Pfam" id="PF25018">
    <property type="entry name" value="HEAT_IPO9_c"/>
    <property type="match status" value="1"/>
</dbReference>
<evidence type="ECO:0000313" key="8">
    <source>
        <dbReference type="EMBL" id="ABO97382.1"/>
    </source>
</evidence>
<dbReference type="OMA" id="FINCIVT"/>
<dbReference type="GO" id="GO:0005829">
    <property type="term" value="C:cytosol"/>
    <property type="evidence" value="ECO:0007669"/>
    <property type="project" value="TreeGrafter"/>
</dbReference>
<feature type="region of interest" description="Disordered" evidence="6">
    <location>
        <begin position="921"/>
        <end position="955"/>
    </location>
</feature>
<proteinExistence type="inferred from homology"/>
<dbReference type="InterPro" id="IPR058669">
    <property type="entry name" value="TPR_IPO7/11-like"/>
</dbReference>
<evidence type="ECO:0000259" key="7">
    <source>
        <dbReference type="PROSITE" id="PS50166"/>
    </source>
</evidence>
<dbReference type="GO" id="GO:0006606">
    <property type="term" value="P:protein import into nucleus"/>
    <property type="evidence" value="ECO:0007669"/>
    <property type="project" value="TreeGrafter"/>
</dbReference>
<dbReference type="PANTHER" id="PTHR10997">
    <property type="entry name" value="IMPORTIN-7, 8, 11"/>
    <property type="match status" value="1"/>
</dbReference>
<feature type="domain" description="Importin N-terminal" evidence="7">
    <location>
        <begin position="24"/>
        <end position="104"/>
    </location>
</feature>
<name>A4S145_OSTLU</name>